<evidence type="ECO:0000313" key="5">
    <source>
        <dbReference type="Proteomes" id="UP000260649"/>
    </source>
</evidence>
<dbReference type="RefSeq" id="WP_133308872.1">
    <property type="nucleotide sequence ID" value="NZ_QIML01000049.1"/>
</dbReference>
<feature type="signal peptide" evidence="2">
    <location>
        <begin position="1"/>
        <end position="25"/>
    </location>
</feature>
<dbReference type="Pfam" id="PF00395">
    <property type="entry name" value="SLH"/>
    <property type="match status" value="2"/>
</dbReference>
<comment type="caution">
    <text evidence="4">The sequence shown here is derived from an EMBL/GenBank/DDBJ whole genome shotgun (WGS) entry which is preliminary data.</text>
</comment>
<dbReference type="Proteomes" id="UP000260649">
    <property type="component" value="Unassembled WGS sequence"/>
</dbReference>
<evidence type="ECO:0000259" key="3">
    <source>
        <dbReference type="PROSITE" id="PS51272"/>
    </source>
</evidence>
<dbReference type="EMBL" id="QQRQ01000049">
    <property type="protein sequence ID" value="RFT05573.1"/>
    <property type="molecule type" value="Genomic_DNA"/>
</dbReference>
<organism evidence="4 5">
    <name type="scientific">Evtepia gabavorous</name>
    <dbReference type="NCBI Taxonomy" id="2211183"/>
    <lineage>
        <taxon>Bacteria</taxon>
        <taxon>Bacillati</taxon>
        <taxon>Bacillota</taxon>
        <taxon>Clostridia</taxon>
        <taxon>Eubacteriales</taxon>
        <taxon>Evtepia</taxon>
    </lineage>
</organism>
<reference evidence="4 5" key="1">
    <citation type="submission" date="2018-07" db="EMBL/GenBank/DDBJ databases">
        <title>GABA Modulating Bacteria of the Human Gut Microbiota.</title>
        <authorList>
            <person name="Strandwitz P."/>
            <person name="Kim K.H."/>
            <person name="Terekhova D."/>
            <person name="Liu J.K."/>
            <person name="Sharma A."/>
            <person name="Levering J."/>
            <person name="Mcdonald D."/>
            <person name="Dietrich D."/>
            <person name="Ramadhar T.R."/>
            <person name="Lekbua A."/>
            <person name="Mroue N."/>
            <person name="Liston C."/>
            <person name="Stewart E.J."/>
            <person name="Dubin M.J."/>
            <person name="Zengler K."/>
            <person name="Knight R."/>
            <person name="Gilbert J.A."/>
            <person name="Clardy J."/>
            <person name="Lewis K."/>
        </authorList>
    </citation>
    <scope>NUCLEOTIDE SEQUENCE [LARGE SCALE GENOMIC DNA]</scope>
    <source>
        <strain evidence="4 5">KLE1738</strain>
    </source>
</reference>
<accession>A0A3E2B0K8</accession>
<keyword evidence="1" id="KW-0677">Repeat</keyword>
<evidence type="ECO:0000256" key="1">
    <source>
        <dbReference type="ARBA" id="ARBA00022737"/>
    </source>
</evidence>
<evidence type="ECO:0000256" key="2">
    <source>
        <dbReference type="SAM" id="SignalP"/>
    </source>
</evidence>
<dbReference type="OrthoDB" id="1856031at2"/>
<dbReference type="GeneID" id="97996435"/>
<feature type="domain" description="SLH" evidence="3">
    <location>
        <begin position="88"/>
        <end position="152"/>
    </location>
</feature>
<dbReference type="AlphaFoldDB" id="A0A3E2B0K8"/>
<name>A0A3E2B0K8_9FIRM</name>
<proteinExistence type="predicted"/>
<feature type="chain" id="PRO_5017777075" evidence="2">
    <location>
        <begin position="26"/>
        <end position="890"/>
    </location>
</feature>
<dbReference type="InterPro" id="IPR001119">
    <property type="entry name" value="SLH_dom"/>
</dbReference>
<keyword evidence="2" id="KW-0732">Signal</keyword>
<keyword evidence="5" id="KW-1185">Reference proteome</keyword>
<gene>
    <name evidence="4" type="ORF">DV520_11915</name>
</gene>
<feature type="domain" description="SLH" evidence="3">
    <location>
        <begin position="22"/>
        <end position="85"/>
    </location>
</feature>
<sequence>PQKKVLSLVLCVAVMLSVMVMGAGAAFSDQDKIENTEAVNMCTALNIIGGYPDGSYKPEGNIKRSEITKMICVALNGGKEPNVSTNTTPTFSDVRGTNAAWAEGYIESCVAQGIISGVGGGRFSPNGNVTGSQLAKMLLVSLGYNANTEGFVGNAWATNVNVIASQKGLYEGLESMDTSAALTRDNAAQMVWNAMNAYEVEYKTTIITDENGKLETIVTVQDKVVGTTSDKITLLEDKYEAKTFTGTFNGNADVCNLNDGEIQVYGSVNDSEKVTANFKYDFDLKYIGEEVNVLFKDGTGGTKNKPDNKDTIYGVVVTGATTVYNITKNDLQTQKEAGTVRFGDKNYDVAAAAKDYEYLNVNYGAKSTVGATSGTSADDVATAFSNLKAVSADTIKFVCNENGDITRAYVVESKLARVTAVNNEKVSLNNGVGSIKIEDNDIYKDVAKDDIVLVTTLYNTSATASDAYTTVTKAETVEGKLTGYNGVKQITVDGTTYDAYLDNIAQNKSVDSDFLQSAPANQIGETVKLYLVNGIAYAAEMVTETTQYAVVEDADGAIGDTFDPLKVKMMKADGTEATVEIHKDSKDTAKLKTGAIIKYSDVSDGKIKVTSVVEAQQAETAKPDLYDKDTKSFDKKVVASDGVLFVNKTTIPGDDEPAAVGDFYAYNIRNLNDIDLAQYGYYSYMMDSDGSKVVAAYVTLANKPSGASSDTVYGIVSSENGTVKVNDDTYTSYTVDVDESTQKTVLIEGDNDSTLKEGDLVSFDVASDDIYATSDITVYYPESNHTATNNAAAVFVKEYDEAGQILSYYTGAGSVSDGVYPGTGLTTKAVDEDVQIVYVDAEDNTAGSEIGVNAFDGVTGKANVVVVFEDNNISKPIVAIYVDVNSDIAQ</sequence>
<dbReference type="PROSITE" id="PS51272">
    <property type="entry name" value="SLH"/>
    <property type="match status" value="2"/>
</dbReference>
<feature type="non-terminal residue" evidence="4">
    <location>
        <position position="1"/>
    </location>
</feature>
<evidence type="ECO:0000313" key="4">
    <source>
        <dbReference type="EMBL" id="RFT05573.1"/>
    </source>
</evidence>
<protein>
    <submittedName>
        <fullName evidence="4">S-layer homology domain-containing protein</fullName>
    </submittedName>
</protein>